<feature type="transmembrane region" description="Helical" evidence="5">
    <location>
        <begin position="171"/>
        <end position="188"/>
    </location>
</feature>
<proteinExistence type="predicted"/>
<sequence>MHATATRAAVTPVPWRETRFWIYTFVLLSYMATLMLQIVATAQMLIAEVCERGHYADCDSDTVSSKAAVWTLYGGLASSLTGVGVSGTVGVLSDKFGRRWVVVLPLVGLTANTLTLALFKAYSWPLWTLVAISGGTGLFGGSPTMFMAIYTAVADIVPEVERSKKFGYTEVSLYLGVMAGTSVSGILIEHFDYKTLFVAMTVAGAALTLIAAAMPETLAPSQRVETVSWAKANVFGALGVMTRPTRLGPWPVLAGLGLAFLLSYGAIVAFGSIVILYSKVKLHWTPRELGFFLGSQWIIRAACVSILSPLLLHTQNVRRITLFSVIGLCMQAGSMLTYALAPDTGIMYVGSAIGGLSAVAFPAIRSLFSLAVSAKEQGVALAALSAAETVANILLPAFASGFYSATDSSCLPCTLYVLVGLLLAGAGCAAVALRFLSPVLELTLDTPDDMDNVSSAQVESRPLLAPVAVPEPLAP</sequence>
<evidence type="ECO:0000256" key="1">
    <source>
        <dbReference type="ARBA" id="ARBA00004141"/>
    </source>
</evidence>
<dbReference type="GeneID" id="25560632"/>
<comment type="subcellular location">
    <subcellularLocation>
        <location evidence="1">Membrane</location>
        <topology evidence="1">Multi-pass membrane protein</topology>
    </subcellularLocation>
</comment>
<feature type="transmembrane region" description="Helical" evidence="5">
    <location>
        <begin position="67"/>
        <end position="93"/>
    </location>
</feature>
<dbReference type="AlphaFoldDB" id="A0A0L0DEG7"/>
<gene>
    <name evidence="6" type="ORF">AMSG_00852</name>
</gene>
<dbReference type="PANTHER" id="PTHR23507">
    <property type="entry name" value="ZGC:174356"/>
    <property type="match status" value="1"/>
</dbReference>
<organism evidence="6 7">
    <name type="scientific">Thecamonas trahens ATCC 50062</name>
    <dbReference type="NCBI Taxonomy" id="461836"/>
    <lineage>
        <taxon>Eukaryota</taxon>
        <taxon>Apusozoa</taxon>
        <taxon>Apusomonadida</taxon>
        <taxon>Apusomonadidae</taxon>
        <taxon>Thecamonas</taxon>
    </lineage>
</organism>
<evidence type="ECO:0000256" key="2">
    <source>
        <dbReference type="ARBA" id="ARBA00022692"/>
    </source>
</evidence>
<feature type="transmembrane region" description="Helical" evidence="5">
    <location>
        <begin position="125"/>
        <end position="150"/>
    </location>
</feature>
<dbReference type="Proteomes" id="UP000054408">
    <property type="component" value="Unassembled WGS sequence"/>
</dbReference>
<dbReference type="GO" id="GO:0016020">
    <property type="term" value="C:membrane"/>
    <property type="evidence" value="ECO:0007669"/>
    <property type="project" value="UniProtKB-SubCell"/>
</dbReference>
<feature type="transmembrane region" description="Helical" evidence="5">
    <location>
        <begin position="194"/>
        <end position="214"/>
    </location>
</feature>
<feature type="transmembrane region" description="Helical" evidence="5">
    <location>
        <begin position="380"/>
        <end position="403"/>
    </location>
</feature>
<evidence type="ECO:0000256" key="5">
    <source>
        <dbReference type="SAM" id="Phobius"/>
    </source>
</evidence>
<dbReference type="InterPro" id="IPR011701">
    <property type="entry name" value="MFS"/>
</dbReference>
<feature type="transmembrane region" description="Helical" evidence="5">
    <location>
        <begin position="415"/>
        <end position="436"/>
    </location>
</feature>
<keyword evidence="2 5" id="KW-0812">Transmembrane</keyword>
<feature type="transmembrane region" description="Helical" evidence="5">
    <location>
        <begin position="346"/>
        <end position="368"/>
    </location>
</feature>
<dbReference type="eggNOG" id="KOG2816">
    <property type="taxonomic scope" value="Eukaryota"/>
</dbReference>
<dbReference type="Gene3D" id="1.20.1250.20">
    <property type="entry name" value="MFS general substrate transporter like domains"/>
    <property type="match status" value="1"/>
</dbReference>
<feature type="transmembrane region" description="Helical" evidence="5">
    <location>
        <begin position="320"/>
        <end position="340"/>
    </location>
</feature>
<dbReference type="PANTHER" id="PTHR23507:SF1">
    <property type="entry name" value="FI18259P1-RELATED"/>
    <property type="match status" value="1"/>
</dbReference>
<dbReference type="GO" id="GO:0022857">
    <property type="term" value="F:transmembrane transporter activity"/>
    <property type="evidence" value="ECO:0007669"/>
    <property type="project" value="InterPro"/>
</dbReference>
<evidence type="ECO:0000256" key="4">
    <source>
        <dbReference type="ARBA" id="ARBA00023136"/>
    </source>
</evidence>
<evidence type="ECO:0000313" key="6">
    <source>
        <dbReference type="EMBL" id="KNC50694.1"/>
    </source>
</evidence>
<feature type="transmembrane region" description="Helical" evidence="5">
    <location>
        <begin position="20"/>
        <end position="47"/>
    </location>
</feature>
<dbReference type="SUPFAM" id="SSF103473">
    <property type="entry name" value="MFS general substrate transporter"/>
    <property type="match status" value="1"/>
</dbReference>
<accession>A0A0L0DEG7</accession>
<dbReference type="STRING" id="461836.A0A0L0DEG7"/>
<dbReference type="Pfam" id="PF07690">
    <property type="entry name" value="MFS_1"/>
    <property type="match status" value="1"/>
</dbReference>
<feature type="transmembrane region" description="Helical" evidence="5">
    <location>
        <begin position="100"/>
        <end position="119"/>
    </location>
</feature>
<evidence type="ECO:0000313" key="7">
    <source>
        <dbReference type="Proteomes" id="UP000054408"/>
    </source>
</evidence>
<dbReference type="EMBL" id="GL349435">
    <property type="protein sequence ID" value="KNC50694.1"/>
    <property type="molecule type" value="Genomic_DNA"/>
</dbReference>
<feature type="transmembrane region" description="Helical" evidence="5">
    <location>
        <begin position="297"/>
        <end position="313"/>
    </location>
</feature>
<keyword evidence="4 5" id="KW-0472">Membrane</keyword>
<dbReference type="OrthoDB" id="3026777at2759"/>
<reference evidence="6 7" key="1">
    <citation type="submission" date="2010-05" db="EMBL/GenBank/DDBJ databases">
        <title>The Genome Sequence of Thecamonas trahens ATCC 50062.</title>
        <authorList>
            <consortium name="The Broad Institute Genome Sequencing Platform"/>
            <person name="Russ C."/>
            <person name="Cuomo C."/>
            <person name="Shea T."/>
            <person name="Young S.K."/>
            <person name="Zeng Q."/>
            <person name="Koehrsen M."/>
            <person name="Haas B."/>
            <person name="Borodovsky M."/>
            <person name="Guigo R."/>
            <person name="Alvarado L."/>
            <person name="Berlin A."/>
            <person name="Bochicchio J."/>
            <person name="Borenstein D."/>
            <person name="Chapman S."/>
            <person name="Chen Z."/>
            <person name="Freedman E."/>
            <person name="Gellesch M."/>
            <person name="Goldberg J."/>
            <person name="Griggs A."/>
            <person name="Gujja S."/>
            <person name="Heilman E."/>
            <person name="Heiman D."/>
            <person name="Hepburn T."/>
            <person name="Howarth C."/>
            <person name="Jen D."/>
            <person name="Larson L."/>
            <person name="Mehta T."/>
            <person name="Park D."/>
            <person name="Pearson M."/>
            <person name="Roberts A."/>
            <person name="Saif S."/>
            <person name="Shenoy N."/>
            <person name="Sisk P."/>
            <person name="Stolte C."/>
            <person name="Sykes S."/>
            <person name="Thomson T."/>
            <person name="Walk T."/>
            <person name="White J."/>
            <person name="Yandava C."/>
            <person name="Burger G."/>
            <person name="Gray M.W."/>
            <person name="Holland P.W.H."/>
            <person name="King N."/>
            <person name="Lang F.B.F."/>
            <person name="Roger A.J."/>
            <person name="Ruiz-Trillo I."/>
            <person name="Lander E."/>
            <person name="Nusbaum C."/>
        </authorList>
    </citation>
    <scope>NUCLEOTIDE SEQUENCE [LARGE SCALE GENOMIC DNA]</scope>
    <source>
        <strain evidence="6 7">ATCC 50062</strain>
    </source>
</reference>
<keyword evidence="7" id="KW-1185">Reference proteome</keyword>
<dbReference type="InterPro" id="IPR036259">
    <property type="entry name" value="MFS_trans_sf"/>
</dbReference>
<evidence type="ECO:0000256" key="3">
    <source>
        <dbReference type="ARBA" id="ARBA00022989"/>
    </source>
</evidence>
<protein>
    <submittedName>
        <fullName evidence="6">Tetracycline resistance protein</fullName>
    </submittedName>
</protein>
<feature type="transmembrane region" description="Helical" evidence="5">
    <location>
        <begin position="252"/>
        <end position="277"/>
    </location>
</feature>
<dbReference type="RefSeq" id="XP_013762571.1">
    <property type="nucleotide sequence ID" value="XM_013907117.1"/>
</dbReference>
<name>A0A0L0DEG7_THETB</name>
<keyword evidence="3 5" id="KW-1133">Transmembrane helix</keyword>
<dbReference type="OMA" id="LGHLFMT"/>